<comment type="caution">
    <text evidence="1">The sequence shown here is derived from an EMBL/GenBank/DDBJ whole genome shotgun (WGS) entry which is preliminary data.</text>
</comment>
<dbReference type="EMBL" id="BAAABZ010000014">
    <property type="protein sequence ID" value="GAA0521835.1"/>
    <property type="molecule type" value="Genomic_DNA"/>
</dbReference>
<dbReference type="Proteomes" id="UP001501576">
    <property type="component" value="Unassembled WGS sequence"/>
</dbReference>
<reference evidence="1 2" key="1">
    <citation type="journal article" date="2019" name="Int. J. Syst. Evol. Microbiol.">
        <title>The Global Catalogue of Microorganisms (GCM) 10K type strain sequencing project: providing services to taxonomists for standard genome sequencing and annotation.</title>
        <authorList>
            <consortium name="The Broad Institute Genomics Platform"/>
            <consortium name="The Broad Institute Genome Sequencing Center for Infectious Disease"/>
            <person name="Wu L."/>
            <person name="Ma J."/>
        </authorList>
    </citation>
    <scope>NUCLEOTIDE SEQUENCE [LARGE SCALE GENOMIC DNA]</scope>
    <source>
        <strain evidence="1 2">JCM 5052</strain>
    </source>
</reference>
<protein>
    <submittedName>
        <fullName evidence="1">Uncharacterized protein</fullName>
    </submittedName>
</protein>
<dbReference type="Gene3D" id="3.30.450.180">
    <property type="match status" value="1"/>
</dbReference>
<accession>A0ABN1CM63</accession>
<gene>
    <name evidence="1" type="ORF">GCM10010390_25060</name>
</gene>
<sequence length="57" mass="6281">MKAVDHTTAGTLVFDATLLPLPEHPGHHLILHPPGTDTQQRLEELMRRRSLVAAHPG</sequence>
<keyword evidence="2" id="KW-1185">Reference proteome</keyword>
<name>A0ABN1CM63_9ACTN</name>
<evidence type="ECO:0000313" key="1">
    <source>
        <dbReference type="EMBL" id="GAA0521835.1"/>
    </source>
</evidence>
<organism evidence="1 2">
    <name type="scientific">Streptomyces mordarskii</name>
    <dbReference type="NCBI Taxonomy" id="1226758"/>
    <lineage>
        <taxon>Bacteria</taxon>
        <taxon>Bacillati</taxon>
        <taxon>Actinomycetota</taxon>
        <taxon>Actinomycetes</taxon>
        <taxon>Kitasatosporales</taxon>
        <taxon>Streptomycetaceae</taxon>
        <taxon>Streptomyces</taxon>
    </lineage>
</organism>
<proteinExistence type="predicted"/>
<evidence type="ECO:0000313" key="2">
    <source>
        <dbReference type="Proteomes" id="UP001501576"/>
    </source>
</evidence>
<dbReference type="RefSeq" id="WP_210564588.1">
    <property type="nucleotide sequence ID" value="NZ_BAAABZ010000014.1"/>
</dbReference>